<dbReference type="PANTHER" id="PTHR28533">
    <property type="entry name" value="PROTEIN PBN1"/>
    <property type="match status" value="1"/>
</dbReference>
<dbReference type="PANTHER" id="PTHR28533:SF1">
    <property type="entry name" value="PROTEIN PBN1"/>
    <property type="match status" value="1"/>
</dbReference>
<keyword evidence="13" id="KW-1185">Reference proteome</keyword>
<name>A0ABR4KKZ9_9EURO</name>
<reference evidence="12 13" key="1">
    <citation type="submission" date="2024-07" db="EMBL/GenBank/DDBJ databases">
        <title>Section-level genome sequencing and comparative genomics of Aspergillus sections Usti and Cavernicolus.</title>
        <authorList>
            <consortium name="Lawrence Berkeley National Laboratory"/>
            <person name="Nybo J.L."/>
            <person name="Vesth T.C."/>
            <person name="Theobald S."/>
            <person name="Frisvad J.C."/>
            <person name="Larsen T.O."/>
            <person name="Kjaerboelling I."/>
            <person name="Rothschild-Mancinelli K."/>
            <person name="Lyhne E.K."/>
            <person name="Kogle M.E."/>
            <person name="Barry K."/>
            <person name="Clum A."/>
            <person name="Na H."/>
            <person name="Ledsgaard L."/>
            <person name="Lin J."/>
            <person name="Lipzen A."/>
            <person name="Kuo A."/>
            <person name="Riley R."/>
            <person name="Mondo S."/>
            <person name="Labutti K."/>
            <person name="Haridas S."/>
            <person name="Pangalinan J."/>
            <person name="Salamov A.A."/>
            <person name="Simmons B.A."/>
            <person name="Magnuson J.K."/>
            <person name="Chen J."/>
            <person name="Drula E."/>
            <person name="Henrissat B."/>
            <person name="Wiebenga A."/>
            <person name="Lubbers R.J."/>
            <person name="Gomes A.C."/>
            <person name="Makela M.R."/>
            <person name="Stajich J."/>
            <person name="Grigoriev I.V."/>
            <person name="Mortensen U.H."/>
            <person name="De Vries R.P."/>
            <person name="Baker S.E."/>
            <person name="Andersen M.R."/>
        </authorList>
    </citation>
    <scope>NUCLEOTIDE SEQUENCE [LARGE SCALE GENOMIC DNA]</scope>
    <source>
        <strain evidence="12 13">CBS 123904</strain>
    </source>
</reference>
<keyword evidence="6 11" id="KW-0812">Transmembrane</keyword>
<evidence type="ECO:0000256" key="8">
    <source>
        <dbReference type="ARBA" id="ARBA00022989"/>
    </source>
</evidence>
<dbReference type="EMBL" id="JBFXLU010000022">
    <property type="protein sequence ID" value="KAL2852952.1"/>
    <property type="molecule type" value="Genomic_DNA"/>
</dbReference>
<evidence type="ECO:0000256" key="5">
    <source>
        <dbReference type="ARBA" id="ARBA00022502"/>
    </source>
</evidence>
<evidence type="ECO:0000256" key="7">
    <source>
        <dbReference type="ARBA" id="ARBA00022824"/>
    </source>
</evidence>
<evidence type="ECO:0000313" key="12">
    <source>
        <dbReference type="EMBL" id="KAL2852952.1"/>
    </source>
</evidence>
<comment type="function">
    <text evidence="11">Required for proper folding and/or the stability of a subset of proteins in the endoplasmic reticulum. Component of glycosylphosphatidylinositol-mannosyltransferase 1 which transfers the first of the 4 mannoses in the GPI-anchor precursors during GPI-anchor biosynthesis. Probably acts by stabilizing the mannosyltransferase GPI14.</text>
</comment>
<dbReference type="InterPro" id="IPR013233">
    <property type="entry name" value="PIG-X/PBN1"/>
</dbReference>
<comment type="subcellular location">
    <subcellularLocation>
        <location evidence="11">Endoplasmic reticulum membrane</location>
        <topology evidence="11">Single-pass membrane protein</topology>
    </subcellularLocation>
    <subcellularLocation>
        <location evidence="1">Endoplasmic reticulum membrane</location>
        <topology evidence="1">Single-pass type III membrane protein</topology>
    </subcellularLocation>
</comment>
<proteinExistence type="inferred from homology"/>
<keyword evidence="9 11" id="KW-0472">Membrane</keyword>
<keyword evidence="5 11" id="KW-0337">GPI-anchor biosynthesis</keyword>
<comment type="similarity">
    <text evidence="3 11">Belongs to the PIGX family.</text>
</comment>
<keyword evidence="10" id="KW-0325">Glycoprotein</keyword>
<evidence type="ECO:0000313" key="13">
    <source>
        <dbReference type="Proteomes" id="UP001610446"/>
    </source>
</evidence>
<accession>A0ABR4KKZ9</accession>
<evidence type="ECO:0000256" key="11">
    <source>
        <dbReference type="RuleBase" id="RU366056"/>
    </source>
</evidence>
<comment type="caution">
    <text evidence="12">The sequence shown here is derived from an EMBL/GenBank/DDBJ whole genome shotgun (WGS) entry which is preliminary data.</text>
</comment>
<gene>
    <name evidence="12" type="ORF">BJY01DRAFT_83407</name>
</gene>
<comment type="pathway">
    <text evidence="2 11">Glycolipid biosynthesis; glycosylphosphatidylinositol-anchor biosynthesis.</text>
</comment>
<evidence type="ECO:0000256" key="10">
    <source>
        <dbReference type="ARBA" id="ARBA00023180"/>
    </source>
</evidence>
<dbReference type="Pfam" id="PF08320">
    <property type="entry name" value="PIG-X"/>
    <property type="match status" value="1"/>
</dbReference>
<evidence type="ECO:0000256" key="3">
    <source>
        <dbReference type="ARBA" id="ARBA00010345"/>
    </source>
</evidence>
<sequence>MRRRITYIQPQHVSFHPSQTTLTPNSLAISNLVASREERVTLGFDELTGERLLLGRVELSLIYHGGKQIWQVLKQCHQVHVRWARSEQYDAVSPYSSRVSPGLHVFYSPIPSYGDSAGLDREALCKLLKKVFEPELGCESPEKSFITPPILSTRFASTAAYQFYELLPSLKNLVTYIQQKHCEREDEECYRHVELISSADSIDINYDSISHSLTMSGYWSKAPGGADGWTEVIRKHKGATGQVEVGLLGAEPANDPEEIKMGGLLAVVGEDTELKPTLFSFPSRHHPLPEDTVYSVSFSPPTGLHPTMTISMSREALKEPSGRPDAACALHAYLTLPSSVFGDKYQLSTSDELFLKSHNLVSLRAVAGETDLEAPDWFVPRWGSNWLLELASPSGSDQSLKDWNVTIPLHLRYLNPSESGYRSVSVPWPAVFWACTAEDGTKMAMNPFDRVNLGWEGLFGPKSMFYQLHPSPNSEDALLVEELEVPVLTLKEADGLFQSRVIELGTVAVLGLGFLWVLWKLGLVARSSGIRSQQRGTDKRAKAE</sequence>
<dbReference type="InterPro" id="IPR042322">
    <property type="entry name" value="Pbn1"/>
</dbReference>
<keyword evidence="7 11" id="KW-0256">Endoplasmic reticulum</keyword>
<evidence type="ECO:0000256" key="9">
    <source>
        <dbReference type="ARBA" id="ARBA00023136"/>
    </source>
</evidence>
<dbReference type="SMART" id="SM00780">
    <property type="entry name" value="PIG-X"/>
    <property type="match status" value="1"/>
</dbReference>
<evidence type="ECO:0000256" key="2">
    <source>
        <dbReference type="ARBA" id="ARBA00004687"/>
    </source>
</evidence>
<organism evidence="12 13">
    <name type="scientific">Aspergillus pseudoustus</name>
    <dbReference type="NCBI Taxonomy" id="1810923"/>
    <lineage>
        <taxon>Eukaryota</taxon>
        <taxon>Fungi</taxon>
        <taxon>Dikarya</taxon>
        <taxon>Ascomycota</taxon>
        <taxon>Pezizomycotina</taxon>
        <taxon>Eurotiomycetes</taxon>
        <taxon>Eurotiomycetidae</taxon>
        <taxon>Eurotiales</taxon>
        <taxon>Aspergillaceae</taxon>
        <taxon>Aspergillus</taxon>
        <taxon>Aspergillus subgen. Nidulantes</taxon>
    </lineage>
</organism>
<evidence type="ECO:0000256" key="1">
    <source>
        <dbReference type="ARBA" id="ARBA00004643"/>
    </source>
</evidence>
<keyword evidence="8 11" id="KW-1133">Transmembrane helix</keyword>
<protein>
    <recommendedName>
        <fullName evidence="4 11">Protein PBN1</fullName>
    </recommendedName>
</protein>
<dbReference type="Proteomes" id="UP001610446">
    <property type="component" value="Unassembled WGS sequence"/>
</dbReference>
<evidence type="ECO:0000256" key="4">
    <source>
        <dbReference type="ARBA" id="ARBA00020410"/>
    </source>
</evidence>
<evidence type="ECO:0000256" key="6">
    <source>
        <dbReference type="ARBA" id="ARBA00022692"/>
    </source>
</evidence>
<feature type="transmembrane region" description="Helical" evidence="11">
    <location>
        <begin position="504"/>
        <end position="525"/>
    </location>
</feature>